<protein>
    <submittedName>
        <fullName evidence="1">Uncharacterized protein</fullName>
    </submittedName>
</protein>
<dbReference type="Proteomes" id="UP001281147">
    <property type="component" value="Unassembled WGS sequence"/>
</dbReference>
<comment type="caution">
    <text evidence="1">The sequence shown here is derived from an EMBL/GenBank/DDBJ whole genome shotgun (WGS) entry which is preliminary data.</text>
</comment>
<proteinExistence type="predicted"/>
<keyword evidence="2" id="KW-1185">Reference proteome</keyword>
<organism evidence="1 2">
    <name type="scientific">Vermiconidia calcicola</name>
    <dbReference type="NCBI Taxonomy" id="1690605"/>
    <lineage>
        <taxon>Eukaryota</taxon>
        <taxon>Fungi</taxon>
        <taxon>Dikarya</taxon>
        <taxon>Ascomycota</taxon>
        <taxon>Pezizomycotina</taxon>
        <taxon>Dothideomycetes</taxon>
        <taxon>Dothideomycetidae</taxon>
        <taxon>Mycosphaerellales</taxon>
        <taxon>Extremaceae</taxon>
        <taxon>Vermiconidia</taxon>
    </lineage>
</organism>
<sequence length="271" mass="29362">MAPPPALSTITIDHLSPRAVLFSYNQPKISNAFTLQQYYDLREALIWALAEPEVNVVVQCGKGKHYCAGKVLQSPDEGGPTIEQEIEAGGKLGEVLRGYPKVLIAAVHGAAIGWGCTQLSNFDLVYAHPQSFFQTPFMSLGFSPEGQSSYTFPKTMGKQHANRLLLGAEKVSARDMYVSGLVTQVLGEAEDSREVFLGRVGEVAKRIGTFNGESLRMCKALVNRPTLLAEQREAGVKEGKDLMIRLNAPETKAMVAAFAAKKKSMGSGSKL</sequence>
<name>A0ACC3MXJ8_9PEZI</name>
<evidence type="ECO:0000313" key="1">
    <source>
        <dbReference type="EMBL" id="KAK3704907.1"/>
    </source>
</evidence>
<dbReference type="EMBL" id="JAUTXU010000134">
    <property type="protein sequence ID" value="KAK3704907.1"/>
    <property type="molecule type" value="Genomic_DNA"/>
</dbReference>
<gene>
    <name evidence="1" type="ORF">LTR37_013598</name>
</gene>
<evidence type="ECO:0000313" key="2">
    <source>
        <dbReference type="Proteomes" id="UP001281147"/>
    </source>
</evidence>
<reference evidence="1" key="1">
    <citation type="submission" date="2023-07" db="EMBL/GenBank/DDBJ databases">
        <title>Black Yeasts Isolated from many extreme environments.</title>
        <authorList>
            <person name="Coleine C."/>
            <person name="Stajich J.E."/>
            <person name="Selbmann L."/>
        </authorList>
    </citation>
    <scope>NUCLEOTIDE SEQUENCE</scope>
    <source>
        <strain evidence="1">CCFEE 5714</strain>
    </source>
</reference>
<accession>A0ACC3MXJ8</accession>